<dbReference type="AlphaFoldDB" id="Q2R686"/>
<name>Q2R686_ORYSJ</name>
<accession>Q2R686</accession>
<dbReference type="Proteomes" id="UP000000763">
    <property type="component" value="Chromosome 11"/>
</dbReference>
<organism evidence="1 2">
    <name type="scientific">Oryza sativa subsp. japonica</name>
    <name type="common">Rice</name>
    <dbReference type="NCBI Taxonomy" id="39947"/>
    <lineage>
        <taxon>Eukaryota</taxon>
        <taxon>Viridiplantae</taxon>
        <taxon>Streptophyta</taxon>
        <taxon>Embryophyta</taxon>
        <taxon>Tracheophyta</taxon>
        <taxon>Spermatophyta</taxon>
        <taxon>Magnoliopsida</taxon>
        <taxon>Liliopsida</taxon>
        <taxon>Poales</taxon>
        <taxon>Poaceae</taxon>
        <taxon>BOP clade</taxon>
        <taxon>Oryzoideae</taxon>
        <taxon>Oryzeae</taxon>
        <taxon>Oryzinae</taxon>
        <taxon>Oryza</taxon>
        <taxon>Oryza sativa</taxon>
    </lineage>
</organism>
<evidence type="ECO:0000313" key="1">
    <source>
        <dbReference type="EMBL" id="AAX96712.1"/>
    </source>
</evidence>
<reference evidence="2" key="2">
    <citation type="journal article" date="2008" name="Nucleic Acids Res.">
        <title>The rice annotation project database (RAP-DB): 2008 update.</title>
        <authorList>
            <consortium name="The rice annotation project (RAP)"/>
        </authorList>
    </citation>
    <scope>GENOME REANNOTATION</scope>
    <source>
        <strain evidence="2">cv. Nipponbare</strain>
    </source>
</reference>
<evidence type="ECO:0000313" key="2">
    <source>
        <dbReference type="Proteomes" id="UP000000763"/>
    </source>
</evidence>
<proteinExistence type="predicted"/>
<protein>
    <submittedName>
        <fullName evidence="1">Retrotransposon protein, putative, Ty3-gypsy sub-class</fullName>
    </submittedName>
</protein>
<reference evidence="2" key="1">
    <citation type="journal article" date="2005" name="Nature">
        <title>The map-based sequence of the rice genome.</title>
        <authorList>
            <consortium name="International rice genome sequencing project (IRGSP)"/>
            <person name="Matsumoto T."/>
            <person name="Wu J."/>
            <person name="Kanamori H."/>
            <person name="Katayose Y."/>
            <person name="Fujisawa M."/>
            <person name="Namiki N."/>
            <person name="Mizuno H."/>
            <person name="Yamamoto K."/>
            <person name="Antonio B.A."/>
            <person name="Baba T."/>
            <person name="Sakata K."/>
            <person name="Nagamura Y."/>
            <person name="Aoki H."/>
            <person name="Arikawa K."/>
            <person name="Arita K."/>
            <person name="Bito T."/>
            <person name="Chiden Y."/>
            <person name="Fujitsuka N."/>
            <person name="Fukunaka R."/>
            <person name="Hamada M."/>
            <person name="Harada C."/>
            <person name="Hayashi A."/>
            <person name="Hijishita S."/>
            <person name="Honda M."/>
            <person name="Hosokawa S."/>
            <person name="Ichikawa Y."/>
            <person name="Idonuma A."/>
            <person name="Iijima M."/>
            <person name="Ikeda M."/>
            <person name="Ikeno M."/>
            <person name="Ito K."/>
            <person name="Ito S."/>
            <person name="Ito T."/>
            <person name="Ito Y."/>
            <person name="Ito Y."/>
            <person name="Iwabuchi A."/>
            <person name="Kamiya K."/>
            <person name="Karasawa W."/>
            <person name="Kurita K."/>
            <person name="Katagiri S."/>
            <person name="Kikuta A."/>
            <person name="Kobayashi H."/>
            <person name="Kobayashi N."/>
            <person name="Machita K."/>
            <person name="Maehara T."/>
            <person name="Masukawa M."/>
            <person name="Mizubayashi T."/>
            <person name="Mukai Y."/>
            <person name="Nagasaki H."/>
            <person name="Nagata Y."/>
            <person name="Naito S."/>
            <person name="Nakashima M."/>
            <person name="Nakama Y."/>
            <person name="Nakamichi Y."/>
            <person name="Nakamura M."/>
            <person name="Meguro A."/>
            <person name="Negishi M."/>
            <person name="Ohta I."/>
            <person name="Ohta T."/>
            <person name="Okamoto M."/>
            <person name="Ono N."/>
            <person name="Saji S."/>
            <person name="Sakaguchi M."/>
            <person name="Sakai K."/>
            <person name="Shibata M."/>
            <person name="Shimokawa T."/>
            <person name="Song J."/>
            <person name="Takazaki Y."/>
            <person name="Terasawa K."/>
            <person name="Tsugane M."/>
            <person name="Tsuji K."/>
            <person name="Ueda S."/>
            <person name="Waki K."/>
            <person name="Yamagata H."/>
            <person name="Yamamoto M."/>
            <person name="Yamamoto S."/>
            <person name="Yamane H."/>
            <person name="Yoshiki S."/>
            <person name="Yoshihara R."/>
            <person name="Yukawa K."/>
            <person name="Zhong H."/>
            <person name="Yano M."/>
            <person name="Yuan Q."/>
            <person name="Ouyang S."/>
            <person name="Liu J."/>
            <person name="Jones K.M."/>
            <person name="Gansberger K."/>
            <person name="Moffat K."/>
            <person name="Hill J."/>
            <person name="Bera J."/>
            <person name="Fadrosh D."/>
            <person name="Jin S."/>
            <person name="Johri S."/>
            <person name="Kim M."/>
            <person name="Overton L."/>
            <person name="Reardon M."/>
            <person name="Tsitrin T."/>
            <person name="Vuong H."/>
            <person name="Weaver B."/>
            <person name="Ciecko A."/>
            <person name="Tallon L."/>
            <person name="Jackson J."/>
            <person name="Pai G."/>
            <person name="Aken S.V."/>
            <person name="Utterback T."/>
            <person name="Reidmuller S."/>
            <person name="Feldblyum T."/>
            <person name="Hsiao J."/>
            <person name="Zismann V."/>
            <person name="Iobst S."/>
            <person name="de Vazeille A.R."/>
            <person name="Buell C.R."/>
            <person name="Ying K."/>
            <person name="Li Y."/>
            <person name="Lu T."/>
            <person name="Huang Y."/>
            <person name="Zhao Q."/>
            <person name="Feng Q."/>
            <person name="Zhang L."/>
            <person name="Zhu J."/>
            <person name="Weng Q."/>
            <person name="Mu J."/>
            <person name="Lu Y."/>
            <person name="Fan D."/>
            <person name="Liu Y."/>
            <person name="Guan J."/>
            <person name="Zhang Y."/>
            <person name="Yu S."/>
            <person name="Liu X."/>
            <person name="Zhang Y."/>
            <person name="Hong G."/>
            <person name="Han B."/>
            <person name="Choisne N."/>
            <person name="Demange N."/>
            <person name="Orjeda G."/>
            <person name="Samain S."/>
            <person name="Cattolico L."/>
            <person name="Pelletier E."/>
            <person name="Couloux A."/>
            <person name="Segurens B."/>
            <person name="Wincker P."/>
            <person name="D'Hont A."/>
            <person name="Scarpelli C."/>
            <person name="Weissenbach J."/>
            <person name="Salanoubat M."/>
            <person name="Quetier F."/>
            <person name="Yu Y."/>
            <person name="Kim H.R."/>
            <person name="Rambo T."/>
            <person name="Currie J."/>
            <person name="Collura K."/>
            <person name="Luo M."/>
            <person name="Yang T."/>
            <person name="Ammiraju J.S.S."/>
            <person name="Engler F."/>
            <person name="Soderlund C."/>
            <person name="Wing R.A."/>
            <person name="Palmer L.E."/>
            <person name="de la Bastide M."/>
            <person name="Spiegel L."/>
            <person name="Nascimento L."/>
            <person name="Zutavern T."/>
            <person name="O'Shaughnessy A."/>
            <person name="Dike S."/>
            <person name="Dedhia N."/>
            <person name="Preston R."/>
            <person name="Balija V."/>
            <person name="McCombie W.R."/>
            <person name="Chow T."/>
            <person name="Chen H."/>
            <person name="Chung M."/>
            <person name="Chen C."/>
            <person name="Shaw J."/>
            <person name="Wu H."/>
            <person name="Hsiao K."/>
            <person name="Chao Y."/>
            <person name="Chu M."/>
            <person name="Cheng C."/>
            <person name="Hour A."/>
            <person name="Lee P."/>
            <person name="Lin S."/>
            <person name="Lin Y."/>
            <person name="Liou J."/>
            <person name="Liu S."/>
            <person name="Hsing Y."/>
            <person name="Raghuvanshi S."/>
            <person name="Mohanty A."/>
            <person name="Bharti A.K."/>
            <person name="Gaur A."/>
            <person name="Gupta V."/>
            <person name="Kumar D."/>
            <person name="Ravi V."/>
            <person name="Vij S."/>
            <person name="Kapur A."/>
            <person name="Khurana P."/>
            <person name="Khurana P."/>
            <person name="Khurana J.P."/>
            <person name="Tyagi A.K."/>
            <person name="Gaikwad K."/>
            <person name="Singh A."/>
            <person name="Dalal V."/>
            <person name="Srivastava S."/>
            <person name="Dixit A."/>
            <person name="Pal A.K."/>
            <person name="Ghazi I.A."/>
            <person name="Yadav M."/>
            <person name="Pandit A."/>
            <person name="Bhargava A."/>
            <person name="Sureshbabu K."/>
            <person name="Batra K."/>
            <person name="Sharma T.R."/>
            <person name="Mohapatra T."/>
            <person name="Singh N.K."/>
            <person name="Messing J."/>
            <person name="Nelson A.B."/>
            <person name="Fuks G."/>
            <person name="Kavchok S."/>
            <person name="Keizer G."/>
            <person name="Linton E."/>
            <person name="Llaca V."/>
            <person name="Song R."/>
            <person name="Tanyolac B."/>
            <person name="Young S."/>
            <person name="Ho-Il K."/>
            <person name="Hahn J.H."/>
            <person name="Sangsakoo G."/>
            <person name="Vanavichit A."/>
            <person name="de Mattos Luiz.A.T."/>
            <person name="Zimmer P.D."/>
            <person name="Malone G."/>
            <person name="Dellagostin O."/>
            <person name="de Oliveira A.C."/>
            <person name="Bevan M."/>
            <person name="Bancroft I."/>
            <person name="Minx P."/>
            <person name="Cordum H."/>
            <person name="Wilson R."/>
            <person name="Cheng Z."/>
            <person name="Jin W."/>
            <person name="Jiang J."/>
            <person name="Leong S.A."/>
            <person name="Iwama H."/>
            <person name="Gojobori T."/>
            <person name="Itoh T."/>
            <person name="Niimura Y."/>
            <person name="Fujii Y."/>
            <person name="Habara T."/>
            <person name="Sakai H."/>
            <person name="Sato Y."/>
            <person name="Wilson G."/>
            <person name="Kumar K."/>
            <person name="McCouch S."/>
            <person name="Juretic N."/>
            <person name="Hoen D."/>
            <person name="Wright S."/>
            <person name="Bruskiewich R."/>
            <person name="Bureau T."/>
            <person name="Miyao A."/>
            <person name="Hirochika H."/>
            <person name="Nishikawa T."/>
            <person name="Kadowaki K."/>
            <person name="Sugiura M."/>
            <person name="Burr B."/>
            <person name="Sasaki T."/>
        </authorList>
    </citation>
    <scope>NUCLEOTIDE SEQUENCE [LARGE SCALE GENOMIC DNA]</scope>
    <source>
        <strain evidence="2">cv. Nipponbare</strain>
    </source>
</reference>
<sequence length="95" mass="10409">MPPSQSRSRPSPVVVRGRAALGLRSGEKSVGVAGELMPLGYCHSSFPRYRGGIEAHGDMSWNYVLWVQWYISGQSKTIRIAEPAVMGGSNNVFRD</sequence>
<dbReference type="EMBL" id="AC148658">
    <property type="protein sequence ID" value="AAX96712.1"/>
    <property type="molecule type" value="Genomic_DNA"/>
</dbReference>